<dbReference type="NCBIfam" id="TIGR00254">
    <property type="entry name" value="GGDEF"/>
    <property type="match status" value="1"/>
</dbReference>
<feature type="domain" description="GGDEF" evidence="5">
    <location>
        <begin position="270"/>
        <end position="402"/>
    </location>
</feature>
<dbReference type="InterPro" id="IPR029787">
    <property type="entry name" value="Nucleotide_cyclase"/>
</dbReference>
<evidence type="ECO:0000256" key="3">
    <source>
        <dbReference type="SAM" id="Coils"/>
    </source>
</evidence>
<dbReference type="SMART" id="SM00267">
    <property type="entry name" value="GGDEF"/>
    <property type="match status" value="1"/>
</dbReference>
<dbReference type="PANTHER" id="PTHR45138">
    <property type="entry name" value="REGULATORY COMPONENTS OF SENSORY TRANSDUCTION SYSTEM"/>
    <property type="match status" value="1"/>
</dbReference>
<evidence type="ECO:0000256" key="4">
    <source>
        <dbReference type="SAM" id="Phobius"/>
    </source>
</evidence>
<dbReference type="InterPro" id="IPR000160">
    <property type="entry name" value="GGDEF_dom"/>
</dbReference>
<evidence type="ECO:0000256" key="1">
    <source>
        <dbReference type="ARBA" id="ARBA00012528"/>
    </source>
</evidence>
<gene>
    <name evidence="6" type="ORF">theurythT_27260</name>
</gene>
<sequence length="415" mass="47637">MRYLTGIVMLVLLTISTFLSANTFTNLNVKASKHPLLDSTVTFVLRDDITALFDADNRFVGDLPQVNAMMTQNSGLNDAEWYLLYLGQAISYQANGQSDLAHQAYEKATDYEANISESQSALPLFNQRYLLQSELYEQQEQFQLAYDQRDEYFDRMIIYYKGLNKARVEELKLKYRTETKQNNNELLKNQNALKELQLQKLAQRKQQRFYLTIVISLIILVFIVLIVRQVQVRKKLKVYAETDPLTGLSNRKVLFEKGARAVEIAKQEQKPLSVMLFDLDHFKMINDEYGHQLGDDALKVITKLAQETVRSRDLLIRFGGEEFIAVLPDATIEQAKAMAERLREKLAQYTPQAPLKNNSITASIGVATLKADMTLDQLIHHADIAMYEAKLSGRNQVLIFNSEMQDKSINCRRNN</sequence>
<keyword evidence="4" id="KW-1133">Transmembrane helix</keyword>
<dbReference type="InterPro" id="IPR050469">
    <property type="entry name" value="Diguanylate_Cyclase"/>
</dbReference>
<keyword evidence="4" id="KW-0812">Transmembrane</keyword>
<evidence type="ECO:0000259" key="5">
    <source>
        <dbReference type="PROSITE" id="PS50887"/>
    </source>
</evidence>
<dbReference type="PANTHER" id="PTHR45138:SF9">
    <property type="entry name" value="DIGUANYLATE CYCLASE DGCM-RELATED"/>
    <property type="match status" value="1"/>
</dbReference>
<keyword evidence="3" id="KW-0175">Coiled coil</keyword>
<dbReference type="Proteomes" id="UP001157133">
    <property type="component" value="Unassembled WGS sequence"/>
</dbReference>
<feature type="transmembrane region" description="Helical" evidence="4">
    <location>
        <begin position="209"/>
        <end position="227"/>
    </location>
</feature>
<protein>
    <recommendedName>
        <fullName evidence="1">diguanylate cyclase</fullName>
        <ecNumber evidence="1">2.7.7.65</ecNumber>
    </recommendedName>
</protein>
<evidence type="ECO:0000313" key="7">
    <source>
        <dbReference type="Proteomes" id="UP001157133"/>
    </source>
</evidence>
<dbReference type="Gene3D" id="3.30.70.270">
    <property type="match status" value="1"/>
</dbReference>
<accession>A0ABQ6H6Z8</accession>
<feature type="coiled-coil region" evidence="3">
    <location>
        <begin position="176"/>
        <end position="204"/>
    </location>
</feature>
<dbReference type="RefSeq" id="WP_284208684.1">
    <property type="nucleotide sequence ID" value="NZ_BSSU01000014.1"/>
</dbReference>
<evidence type="ECO:0000256" key="2">
    <source>
        <dbReference type="ARBA" id="ARBA00034247"/>
    </source>
</evidence>
<comment type="catalytic activity">
    <reaction evidence="2">
        <text>2 GTP = 3',3'-c-di-GMP + 2 diphosphate</text>
        <dbReference type="Rhea" id="RHEA:24898"/>
        <dbReference type="ChEBI" id="CHEBI:33019"/>
        <dbReference type="ChEBI" id="CHEBI:37565"/>
        <dbReference type="ChEBI" id="CHEBI:58805"/>
        <dbReference type="EC" id="2.7.7.65"/>
    </reaction>
</comment>
<dbReference type="CDD" id="cd01949">
    <property type="entry name" value="GGDEF"/>
    <property type="match status" value="1"/>
</dbReference>
<evidence type="ECO:0000313" key="6">
    <source>
        <dbReference type="EMBL" id="GLX83274.1"/>
    </source>
</evidence>
<name>A0ABQ6H6Z8_9GAMM</name>
<dbReference type="SUPFAM" id="SSF55073">
    <property type="entry name" value="Nucleotide cyclase"/>
    <property type="match status" value="1"/>
</dbReference>
<organism evidence="6 7">
    <name type="scientific">Thalassotalea eurytherma</name>
    <dbReference type="NCBI Taxonomy" id="1144278"/>
    <lineage>
        <taxon>Bacteria</taxon>
        <taxon>Pseudomonadati</taxon>
        <taxon>Pseudomonadota</taxon>
        <taxon>Gammaproteobacteria</taxon>
        <taxon>Alteromonadales</taxon>
        <taxon>Colwelliaceae</taxon>
        <taxon>Thalassotalea</taxon>
    </lineage>
</organism>
<comment type="caution">
    <text evidence="6">The sequence shown here is derived from an EMBL/GenBank/DDBJ whole genome shotgun (WGS) entry which is preliminary data.</text>
</comment>
<keyword evidence="4" id="KW-0472">Membrane</keyword>
<keyword evidence="7" id="KW-1185">Reference proteome</keyword>
<dbReference type="EMBL" id="BSSU01000014">
    <property type="protein sequence ID" value="GLX83274.1"/>
    <property type="molecule type" value="Genomic_DNA"/>
</dbReference>
<reference evidence="6 7" key="1">
    <citation type="submission" date="2023-03" db="EMBL/GenBank/DDBJ databases">
        <title>Draft genome sequence of Thalassotalea eurytherma JCM 18482T.</title>
        <authorList>
            <person name="Sawabe T."/>
        </authorList>
    </citation>
    <scope>NUCLEOTIDE SEQUENCE [LARGE SCALE GENOMIC DNA]</scope>
    <source>
        <strain evidence="6 7">JCM 18482</strain>
    </source>
</reference>
<proteinExistence type="predicted"/>
<dbReference type="InterPro" id="IPR043128">
    <property type="entry name" value="Rev_trsase/Diguanyl_cyclase"/>
</dbReference>
<dbReference type="EC" id="2.7.7.65" evidence="1"/>
<dbReference type="Pfam" id="PF00990">
    <property type="entry name" value="GGDEF"/>
    <property type="match status" value="1"/>
</dbReference>
<dbReference type="PROSITE" id="PS50887">
    <property type="entry name" value="GGDEF"/>
    <property type="match status" value="1"/>
</dbReference>